<evidence type="ECO:0000313" key="2">
    <source>
        <dbReference type="Proteomes" id="UP001152622"/>
    </source>
</evidence>
<comment type="caution">
    <text evidence="1">The sequence shown here is derived from an EMBL/GenBank/DDBJ whole genome shotgun (WGS) entry which is preliminary data.</text>
</comment>
<protein>
    <submittedName>
        <fullName evidence="1">Uncharacterized protein</fullName>
    </submittedName>
</protein>
<organism evidence="1 2">
    <name type="scientific">Synaphobranchus kaupii</name>
    <name type="common">Kaup's arrowtooth eel</name>
    <dbReference type="NCBI Taxonomy" id="118154"/>
    <lineage>
        <taxon>Eukaryota</taxon>
        <taxon>Metazoa</taxon>
        <taxon>Chordata</taxon>
        <taxon>Craniata</taxon>
        <taxon>Vertebrata</taxon>
        <taxon>Euteleostomi</taxon>
        <taxon>Actinopterygii</taxon>
        <taxon>Neopterygii</taxon>
        <taxon>Teleostei</taxon>
        <taxon>Anguilliformes</taxon>
        <taxon>Synaphobranchidae</taxon>
        <taxon>Synaphobranchus</taxon>
    </lineage>
</organism>
<gene>
    <name evidence="1" type="ORF">SKAU_G00228890</name>
</gene>
<name>A0A9Q1IR03_SYNKA</name>
<dbReference type="AlphaFoldDB" id="A0A9Q1IR03"/>
<keyword evidence="2" id="KW-1185">Reference proteome</keyword>
<reference evidence="1" key="1">
    <citation type="journal article" date="2023" name="Science">
        <title>Genome structures resolve the early diversification of teleost fishes.</title>
        <authorList>
            <person name="Parey E."/>
            <person name="Louis A."/>
            <person name="Montfort J."/>
            <person name="Bouchez O."/>
            <person name="Roques C."/>
            <person name="Iampietro C."/>
            <person name="Lluch J."/>
            <person name="Castinel A."/>
            <person name="Donnadieu C."/>
            <person name="Desvignes T."/>
            <person name="Floi Bucao C."/>
            <person name="Jouanno E."/>
            <person name="Wen M."/>
            <person name="Mejri S."/>
            <person name="Dirks R."/>
            <person name="Jansen H."/>
            <person name="Henkel C."/>
            <person name="Chen W.J."/>
            <person name="Zahm M."/>
            <person name="Cabau C."/>
            <person name="Klopp C."/>
            <person name="Thompson A.W."/>
            <person name="Robinson-Rechavi M."/>
            <person name="Braasch I."/>
            <person name="Lecointre G."/>
            <person name="Bobe J."/>
            <person name="Postlethwait J.H."/>
            <person name="Berthelot C."/>
            <person name="Roest Crollius H."/>
            <person name="Guiguen Y."/>
        </authorList>
    </citation>
    <scope>NUCLEOTIDE SEQUENCE</scope>
    <source>
        <strain evidence="1">WJC10195</strain>
    </source>
</reference>
<proteinExistence type="predicted"/>
<accession>A0A9Q1IR03</accession>
<sequence length="86" mass="9621">MSRLNTITLLVLKSNCQGLTLNTSLQVAYDIYTLEDGIVGKMNRCTQLRLCSGRFQQIYRKGMGVSTPAFNPLASPLLQRLQKLSE</sequence>
<dbReference type="EMBL" id="JAINUF010000008">
    <property type="protein sequence ID" value="KAJ8351413.1"/>
    <property type="molecule type" value="Genomic_DNA"/>
</dbReference>
<dbReference type="Proteomes" id="UP001152622">
    <property type="component" value="Chromosome 8"/>
</dbReference>
<evidence type="ECO:0000313" key="1">
    <source>
        <dbReference type="EMBL" id="KAJ8351413.1"/>
    </source>
</evidence>